<comment type="caution">
    <text evidence="1">The sequence shown here is derived from an EMBL/GenBank/DDBJ whole genome shotgun (WGS) entry which is preliminary data.</text>
</comment>
<reference evidence="1 2" key="1">
    <citation type="submission" date="2015-08" db="EMBL/GenBank/DDBJ databases">
        <title>Genome sequencing of Penicillium nordicum.</title>
        <authorList>
            <person name="Nguyen H.D."/>
            <person name="Seifert K.A."/>
        </authorList>
    </citation>
    <scope>NUCLEOTIDE SEQUENCE [LARGE SCALE GENOMIC DNA]</scope>
    <source>
        <strain evidence="1 2">DAOMC 185683</strain>
    </source>
</reference>
<name>A0A0M8NT61_9EURO</name>
<feature type="non-terminal residue" evidence="1">
    <location>
        <position position="1"/>
    </location>
</feature>
<sequence>GLYTLLKPSEQRLILQQTSKLANSKHACLG</sequence>
<gene>
    <name evidence="1" type="ORF">ACN38_g12456</name>
</gene>
<evidence type="ECO:0000313" key="1">
    <source>
        <dbReference type="EMBL" id="KOS36777.1"/>
    </source>
</evidence>
<organism evidence="1 2">
    <name type="scientific">Penicillium nordicum</name>
    <dbReference type="NCBI Taxonomy" id="229535"/>
    <lineage>
        <taxon>Eukaryota</taxon>
        <taxon>Fungi</taxon>
        <taxon>Dikarya</taxon>
        <taxon>Ascomycota</taxon>
        <taxon>Pezizomycotina</taxon>
        <taxon>Eurotiomycetes</taxon>
        <taxon>Eurotiomycetidae</taxon>
        <taxon>Eurotiales</taxon>
        <taxon>Aspergillaceae</taxon>
        <taxon>Penicillium</taxon>
    </lineage>
</organism>
<dbReference type="AlphaFoldDB" id="A0A0M8NT61"/>
<dbReference type="Proteomes" id="UP000037696">
    <property type="component" value="Unassembled WGS sequence"/>
</dbReference>
<evidence type="ECO:0000313" key="2">
    <source>
        <dbReference type="Proteomes" id="UP000037696"/>
    </source>
</evidence>
<proteinExistence type="predicted"/>
<dbReference type="EMBL" id="LHQQ01000391">
    <property type="protein sequence ID" value="KOS36777.1"/>
    <property type="molecule type" value="Genomic_DNA"/>
</dbReference>
<protein>
    <submittedName>
        <fullName evidence="1">Uncharacterized protein</fullName>
    </submittedName>
</protein>
<keyword evidence="2" id="KW-1185">Reference proteome</keyword>
<accession>A0A0M8NT61</accession>